<evidence type="ECO:0000313" key="3">
    <source>
        <dbReference type="EMBL" id="RLV63031.1"/>
    </source>
</evidence>
<dbReference type="EMBL" id="QUSF01004302">
    <property type="protein sequence ID" value="RLV63031.1"/>
    <property type="molecule type" value="Genomic_DNA"/>
</dbReference>
<organism evidence="3 4">
    <name type="scientific">Chloebia gouldiae</name>
    <name type="common">Gouldian finch</name>
    <name type="synonym">Erythrura gouldiae</name>
    <dbReference type="NCBI Taxonomy" id="44316"/>
    <lineage>
        <taxon>Eukaryota</taxon>
        <taxon>Metazoa</taxon>
        <taxon>Chordata</taxon>
        <taxon>Craniata</taxon>
        <taxon>Vertebrata</taxon>
        <taxon>Euteleostomi</taxon>
        <taxon>Archelosauria</taxon>
        <taxon>Archosauria</taxon>
        <taxon>Dinosauria</taxon>
        <taxon>Saurischia</taxon>
        <taxon>Theropoda</taxon>
        <taxon>Coelurosauria</taxon>
        <taxon>Aves</taxon>
        <taxon>Neognathae</taxon>
        <taxon>Neoaves</taxon>
        <taxon>Telluraves</taxon>
        <taxon>Australaves</taxon>
        <taxon>Passeriformes</taxon>
        <taxon>Passeroidea</taxon>
        <taxon>Passeridae</taxon>
        <taxon>Chloebia</taxon>
    </lineage>
</organism>
<feature type="region of interest" description="Disordered" evidence="1">
    <location>
        <begin position="131"/>
        <end position="170"/>
    </location>
</feature>
<dbReference type="OrthoDB" id="5963188at2759"/>
<dbReference type="InterPro" id="IPR027421">
    <property type="entry name" value="DNA_pol_lamdba_lyase_dom_sf"/>
</dbReference>
<feature type="compositionally biased region" description="Pro residues" evidence="1">
    <location>
        <begin position="161"/>
        <end position="170"/>
    </location>
</feature>
<reference evidence="3 4" key="1">
    <citation type="journal article" date="2018" name="Proc. R. Soc. B">
        <title>A non-coding region near Follistatin controls head colour polymorphism in the Gouldian finch.</title>
        <authorList>
            <person name="Toomey M.B."/>
            <person name="Marques C.I."/>
            <person name="Andrade P."/>
            <person name="Araujo P.M."/>
            <person name="Sabatino S."/>
            <person name="Gazda M.A."/>
            <person name="Afonso S."/>
            <person name="Lopes R.J."/>
            <person name="Corbo J.C."/>
            <person name="Carneiro M."/>
        </authorList>
    </citation>
    <scope>NUCLEOTIDE SEQUENCE [LARGE SCALE GENOMIC DNA]</scope>
    <source>
        <strain evidence="3">Red01</strain>
        <tissue evidence="3">Muscle</tissue>
    </source>
</reference>
<evidence type="ECO:0000313" key="4">
    <source>
        <dbReference type="Proteomes" id="UP000276834"/>
    </source>
</evidence>
<feature type="domain" description="Crossover junction endonuclease MUS81-like HHH" evidence="2">
    <location>
        <begin position="93"/>
        <end position="133"/>
    </location>
</feature>
<evidence type="ECO:0000256" key="1">
    <source>
        <dbReference type="SAM" id="MobiDB-lite"/>
    </source>
</evidence>
<evidence type="ECO:0000259" key="2">
    <source>
        <dbReference type="Pfam" id="PF14716"/>
    </source>
</evidence>
<dbReference type="Gene3D" id="1.10.150.110">
    <property type="entry name" value="DNA polymerase beta, N-terminal domain-like"/>
    <property type="match status" value="1"/>
</dbReference>
<dbReference type="Proteomes" id="UP000276834">
    <property type="component" value="Unassembled WGS sequence"/>
</dbReference>
<comment type="caution">
    <text evidence="3">The sequence shown here is derived from an EMBL/GenBank/DDBJ whole genome shotgun (WGS) entry which is preliminary data.</text>
</comment>
<dbReference type="AlphaFoldDB" id="A0A3L8Q6T2"/>
<dbReference type="Pfam" id="PF14716">
    <property type="entry name" value="HHH_8"/>
    <property type="match status" value="1"/>
</dbReference>
<protein>
    <recommendedName>
        <fullName evidence="2">Crossover junction endonuclease MUS81-like HHH domain-containing protein</fullName>
    </recommendedName>
</protein>
<gene>
    <name evidence="3" type="ORF">DV515_00018691</name>
</gene>
<accession>A0A3L8Q6T2</accession>
<proteinExistence type="predicted"/>
<dbReference type="SUPFAM" id="SSF47802">
    <property type="entry name" value="DNA polymerase beta, N-terminal domain-like"/>
    <property type="match status" value="1"/>
</dbReference>
<dbReference type="InterPro" id="IPR010996">
    <property type="entry name" value="HHH_MUS81"/>
</dbReference>
<name>A0A3L8Q6T2_CHLGU</name>
<keyword evidence="4" id="KW-1185">Reference proteome</keyword>
<sequence>MAAAAAASSRRRRRPRGHPNPLFARWLREWRDEARGTWARGTYERVCFGVPSCVLGCLGVFWGAQVGDFGVSRCILGCPGVFLGSPDMFWGTQALRSLARFPLPLPSGRAAAILQHFGPALCARLDQRLRQHRRGPPPHAPSAAAVPGPSPSPAHRESFPHPSPTQHPPH</sequence>